<keyword evidence="2" id="KW-1185">Reference proteome</keyword>
<organism evidence="1 2">
    <name type="scientific">Rubroshorea leprosula</name>
    <dbReference type="NCBI Taxonomy" id="152421"/>
    <lineage>
        <taxon>Eukaryota</taxon>
        <taxon>Viridiplantae</taxon>
        <taxon>Streptophyta</taxon>
        <taxon>Embryophyta</taxon>
        <taxon>Tracheophyta</taxon>
        <taxon>Spermatophyta</taxon>
        <taxon>Magnoliopsida</taxon>
        <taxon>eudicotyledons</taxon>
        <taxon>Gunneridae</taxon>
        <taxon>Pentapetalae</taxon>
        <taxon>rosids</taxon>
        <taxon>malvids</taxon>
        <taxon>Malvales</taxon>
        <taxon>Dipterocarpaceae</taxon>
        <taxon>Rubroshorea</taxon>
    </lineage>
</organism>
<dbReference type="EMBL" id="BPVZ01000077">
    <property type="protein sequence ID" value="GKV27855.1"/>
    <property type="molecule type" value="Genomic_DNA"/>
</dbReference>
<name>A0AAV5KT94_9ROSI</name>
<reference evidence="1 2" key="1">
    <citation type="journal article" date="2021" name="Commun. Biol.">
        <title>The genome of Shorea leprosula (Dipterocarpaceae) highlights the ecological relevance of drought in aseasonal tropical rainforests.</title>
        <authorList>
            <person name="Ng K.K.S."/>
            <person name="Kobayashi M.J."/>
            <person name="Fawcett J.A."/>
            <person name="Hatakeyama M."/>
            <person name="Paape T."/>
            <person name="Ng C.H."/>
            <person name="Ang C.C."/>
            <person name="Tnah L.H."/>
            <person name="Lee C.T."/>
            <person name="Nishiyama T."/>
            <person name="Sese J."/>
            <person name="O'Brien M.J."/>
            <person name="Copetti D."/>
            <person name="Mohd Noor M.I."/>
            <person name="Ong R.C."/>
            <person name="Putra M."/>
            <person name="Sireger I.Z."/>
            <person name="Indrioko S."/>
            <person name="Kosugi Y."/>
            <person name="Izuno A."/>
            <person name="Isagi Y."/>
            <person name="Lee S.L."/>
            <person name="Shimizu K.K."/>
        </authorList>
    </citation>
    <scope>NUCLEOTIDE SEQUENCE [LARGE SCALE GENOMIC DNA]</scope>
    <source>
        <strain evidence="1">214</strain>
    </source>
</reference>
<protein>
    <submittedName>
        <fullName evidence="1">Uncharacterized protein</fullName>
    </submittedName>
</protein>
<comment type="caution">
    <text evidence="1">The sequence shown here is derived from an EMBL/GenBank/DDBJ whole genome shotgun (WGS) entry which is preliminary data.</text>
</comment>
<evidence type="ECO:0000313" key="2">
    <source>
        <dbReference type="Proteomes" id="UP001054252"/>
    </source>
</evidence>
<proteinExistence type="predicted"/>
<sequence>MIIRQVVFFLYVQNRCHSFVEYLWLPNDLWQLIPPLA</sequence>
<accession>A0AAV5KT94</accession>
<dbReference type="AlphaFoldDB" id="A0AAV5KT94"/>
<evidence type="ECO:0000313" key="1">
    <source>
        <dbReference type="EMBL" id="GKV27855.1"/>
    </source>
</evidence>
<gene>
    <name evidence="1" type="ORF">SLEP1_g36975</name>
</gene>
<dbReference type="Proteomes" id="UP001054252">
    <property type="component" value="Unassembled WGS sequence"/>
</dbReference>